<feature type="transmembrane region" description="Helical" evidence="2">
    <location>
        <begin position="297"/>
        <end position="322"/>
    </location>
</feature>
<feature type="transmembrane region" description="Helical" evidence="2">
    <location>
        <begin position="363"/>
        <end position="382"/>
    </location>
</feature>
<sequence length="756" mass="83687">MSDPSGFSGFGLDMAVCGANHESSKPNPWDANNNESFLQHISCSALPTSVNGVDNVQHQHLPNANMALARALKDSLPHVEAGHRSTSRSSPRVDPTLRLATTRGRSSERRSRQRSRSLSKSQEPQSGRTHGTIRKPTWYYYVSDGSSPCTNNTHSTSTNPHESFALPQYIANHYENKTSGGAESQNDNILAEDEDEPPKRHHIRCLPHGILWTFLSIFVSWIGLGLAVFSRQSLNFVRLEQPWKVGAIYEDVTSLGVINAQICYNETASTIRDPSRVGCFPVPLATNEDLDDPVLKLAAVFASVSIMIGFVLTLAVSTTVCWRTINFRATGTGYLFAYCFQSLSFLFFDTDICETNTCKVDIGSIYCIAASVFWVCCCMLCAKMDSNRIRADLAEECKRRKHAVAKEAARKQTITQSQPVSSGTVVTENTASTQSDERSLEVDEELGTPLRNRMLMRSSRQNSNEFDFHPVWPKESGSLEHCTPGSERQNDFTETPRKRSSGIERQHESIITIDPVRTTTGLTNISALTSPSMEDTLQHRNRGHVEYNGMVLPVRGRSSSRRSRSRSNPRTSGNRRSRSRGRSNSANPPIVRSTSATPRRHCSTTPIRRRSASGTPRKQRLASGNPKTPQSCSGTPRTPRSSSGTPRKRRSTRKQRRASANSTFIRTASRELEEQLIAREAQRRAGVEKSDFTSNPPTSPLPNYSVLAAQVGKRASMSRARIDTSELTNTPVSPTADFSPGKTTGLSEFVTSYFDI</sequence>
<proteinExistence type="predicted"/>
<evidence type="ECO:0000313" key="3">
    <source>
        <dbReference type="EMBL" id="CAB9528529.1"/>
    </source>
</evidence>
<feature type="transmembrane region" description="Helical" evidence="2">
    <location>
        <begin position="209"/>
        <end position="229"/>
    </location>
</feature>
<evidence type="ECO:0000256" key="2">
    <source>
        <dbReference type="SAM" id="Phobius"/>
    </source>
</evidence>
<feature type="region of interest" description="Disordered" evidence="1">
    <location>
        <begin position="682"/>
        <end position="703"/>
    </location>
</feature>
<comment type="caution">
    <text evidence="3">The sequence shown here is derived from an EMBL/GenBank/DDBJ whole genome shotgun (WGS) entry which is preliminary data.</text>
</comment>
<feature type="region of interest" description="Disordered" evidence="1">
    <location>
        <begin position="408"/>
        <end position="515"/>
    </location>
</feature>
<evidence type="ECO:0000256" key="1">
    <source>
        <dbReference type="SAM" id="MobiDB-lite"/>
    </source>
</evidence>
<name>A0A9N8EZF0_9STRA</name>
<feature type="compositionally biased region" description="Basic residues" evidence="1">
    <location>
        <begin position="558"/>
        <end position="581"/>
    </location>
</feature>
<evidence type="ECO:0000313" key="4">
    <source>
        <dbReference type="Proteomes" id="UP001153069"/>
    </source>
</evidence>
<feature type="region of interest" description="Disordered" evidence="1">
    <location>
        <begin position="78"/>
        <end position="132"/>
    </location>
</feature>
<protein>
    <submittedName>
        <fullName evidence="3">Uncharacterized protein</fullName>
    </submittedName>
</protein>
<feature type="compositionally biased region" description="Polar residues" evidence="1">
    <location>
        <begin position="412"/>
        <end position="434"/>
    </location>
</feature>
<dbReference type="Proteomes" id="UP001153069">
    <property type="component" value="Unassembled WGS sequence"/>
</dbReference>
<dbReference type="OrthoDB" id="48771at2759"/>
<keyword evidence="4" id="KW-1185">Reference proteome</keyword>
<keyword evidence="2" id="KW-1133">Transmembrane helix</keyword>
<feature type="region of interest" description="Disordered" evidence="1">
    <location>
        <begin position="542"/>
        <end position="663"/>
    </location>
</feature>
<organism evidence="3 4">
    <name type="scientific">Seminavis robusta</name>
    <dbReference type="NCBI Taxonomy" id="568900"/>
    <lineage>
        <taxon>Eukaryota</taxon>
        <taxon>Sar</taxon>
        <taxon>Stramenopiles</taxon>
        <taxon>Ochrophyta</taxon>
        <taxon>Bacillariophyta</taxon>
        <taxon>Bacillariophyceae</taxon>
        <taxon>Bacillariophycidae</taxon>
        <taxon>Naviculales</taxon>
        <taxon>Naviculaceae</taxon>
        <taxon>Seminavis</taxon>
    </lineage>
</organism>
<dbReference type="AlphaFoldDB" id="A0A9N8EZF0"/>
<feature type="compositionally biased region" description="Basic residues" evidence="1">
    <location>
        <begin position="646"/>
        <end position="657"/>
    </location>
</feature>
<feature type="compositionally biased region" description="Basic residues" evidence="1">
    <location>
        <begin position="598"/>
        <end position="611"/>
    </location>
</feature>
<keyword evidence="2" id="KW-0812">Transmembrane</keyword>
<gene>
    <name evidence="3" type="ORF">SEMRO_2248_G320700.1</name>
</gene>
<feature type="transmembrane region" description="Helical" evidence="2">
    <location>
        <begin position="329"/>
        <end position="348"/>
    </location>
</feature>
<dbReference type="EMBL" id="CAICTM010002246">
    <property type="protein sequence ID" value="CAB9528529.1"/>
    <property type="molecule type" value="Genomic_DNA"/>
</dbReference>
<feature type="compositionally biased region" description="Basic and acidic residues" evidence="1">
    <location>
        <begin position="488"/>
        <end position="508"/>
    </location>
</feature>
<feature type="compositionally biased region" description="Polar residues" evidence="1">
    <location>
        <begin position="625"/>
        <end position="645"/>
    </location>
</feature>
<keyword evidence="2" id="KW-0472">Membrane</keyword>
<reference evidence="3" key="1">
    <citation type="submission" date="2020-06" db="EMBL/GenBank/DDBJ databases">
        <authorList>
            <consortium name="Plant Systems Biology data submission"/>
        </authorList>
    </citation>
    <scope>NUCLEOTIDE SEQUENCE</scope>
    <source>
        <strain evidence="3">D6</strain>
    </source>
</reference>
<feature type="compositionally biased region" description="Basic and acidic residues" evidence="1">
    <location>
        <begin position="682"/>
        <end position="691"/>
    </location>
</feature>
<accession>A0A9N8EZF0</accession>